<evidence type="ECO:0000256" key="1">
    <source>
        <dbReference type="ARBA" id="ARBA00006484"/>
    </source>
</evidence>
<organism evidence="3 4">
    <name type="scientific">Amylocarpus encephaloides</name>
    <dbReference type="NCBI Taxonomy" id="45428"/>
    <lineage>
        <taxon>Eukaryota</taxon>
        <taxon>Fungi</taxon>
        <taxon>Dikarya</taxon>
        <taxon>Ascomycota</taxon>
        <taxon>Pezizomycotina</taxon>
        <taxon>Leotiomycetes</taxon>
        <taxon>Helotiales</taxon>
        <taxon>Helotiales incertae sedis</taxon>
        <taxon>Amylocarpus</taxon>
    </lineage>
</organism>
<gene>
    <name evidence="3" type="ORF">BJ875DRAFT_376275</name>
</gene>
<name>A0A9P7YJ15_9HELO</name>
<dbReference type="OrthoDB" id="1933717at2759"/>
<dbReference type="Proteomes" id="UP000824998">
    <property type="component" value="Unassembled WGS sequence"/>
</dbReference>
<proteinExistence type="inferred from homology"/>
<keyword evidence="4" id="KW-1185">Reference proteome</keyword>
<dbReference type="CDD" id="cd05233">
    <property type="entry name" value="SDR_c"/>
    <property type="match status" value="1"/>
</dbReference>
<dbReference type="AlphaFoldDB" id="A0A9P7YJ15"/>
<accession>A0A9P7YJ15</accession>
<dbReference type="Gene3D" id="3.40.50.720">
    <property type="entry name" value="NAD(P)-binding Rossmann-like Domain"/>
    <property type="match status" value="1"/>
</dbReference>
<sequence length="305" mass="32800">MPPPRGTPNNILEGPGDYDVTSTVHNDSYPAISPLSQPAINKSVFIAGASRGIGLAMAISFAQAGATKIAIGARSSLESVKDALSVAAKKASRPAPQILCIKLEVTSQSSVSEAAASIEKEFGVLDILVINAAIIGTMASIADSDPDTWWEPWTVNVKGPYLLTRAFLPLMLKGGDRTIVATSSVGAHLTSPGLSSYQSTKLAVLRLMQFVSAEYSQQGVLAFSIHPGNIPTDMIGGRKGVERLNLAHIFTETPELSADTIVFLTREKRDWLAGRYINVTWDMPQLMDKKDYIIKSDKLKVKLVF</sequence>
<dbReference type="SUPFAM" id="SSF51735">
    <property type="entry name" value="NAD(P)-binding Rossmann-fold domains"/>
    <property type="match status" value="1"/>
</dbReference>
<reference evidence="3" key="1">
    <citation type="journal article" date="2021" name="IMA Fungus">
        <title>Genomic characterization of three marine fungi, including Emericellopsis atlantica sp. nov. with signatures of a generalist lifestyle and marine biomass degradation.</title>
        <authorList>
            <person name="Hagestad O.C."/>
            <person name="Hou L."/>
            <person name="Andersen J.H."/>
            <person name="Hansen E.H."/>
            <person name="Altermark B."/>
            <person name="Li C."/>
            <person name="Kuhnert E."/>
            <person name="Cox R.J."/>
            <person name="Crous P.W."/>
            <person name="Spatafora J.W."/>
            <person name="Lail K."/>
            <person name="Amirebrahimi M."/>
            <person name="Lipzen A."/>
            <person name="Pangilinan J."/>
            <person name="Andreopoulos W."/>
            <person name="Hayes R.D."/>
            <person name="Ng V."/>
            <person name="Grigoriev I.V."/>
            <person name="Jackson S.A."/>
            <person name="Sutton T.D.S."/>
            <person name="Dobson A.D.W."/>
            <person name="Rama T."/>
        </authorList>
    </citation>
    <scope>NUCLEOTIDE SEQUENCE</scope>
    <source>
        <strain evidence="3">TRa018bII</strain>
    </source>
</reference>
<evidence type="ECO:0000256" key="2">
    <source>
        <dbReference type="ARBA" id="ARBA00023002"/>
    </source>
</evidence>
<dbReference type="InterPro" id="IPR036291">
    <property type="entry name" value="NAD(P)-bd_dom_sf"/>
</dbReference>
<dbReference type="GO" id="GO:0016616">
    <property type="term" value="F:oxidoreductase activity, acting on the CH-OH group of donors, NAD or NADP as acceptor"/>
    <property type="evidence" value="ECO:0007669"/>
    <property type="project" value="TreeGrafter"/>
</dbReference>
<keyword evidence="2" id="KW-0560">Oxidoreductase</keyword>
<dbReference type="PANTHER" id="PTHR42760">
    <property type="entry name" value="SHORT-CHAIN DEHYDROGENASES/REDUCTASES FAMILY MEMBER"/>
    <property type="match status" value="1"/>
</dbReference>
<dbReference type="PANTHER" id="PTHR42760:SF37">
    <property type="entry name" value="CLAVALDEHYDE DEHYDROGENASE"/>
    <property type="match status" value="1"/>
</dbReference>
<dbReference type="EMBL" id="MU251461">
    <property type="protein sequence ID" value="KAG9234490.1"/>
    <property type="molecule type" value="Genomic_DNA"/>
</dbReference>
<dbReference type="InterPro" id="IPR002347">
    <property type="entry name" value="SDR_fam"/>
</dbReference>
<comment type="similarity">
    <text evidence="1">Belongs to the short-chain dehydrogenases/reductases (SDR) family.</text>
</comment>
<dbReference type="Pfam" id="PF00106">
    <property type="entry name" value="adh_short"/>
    <property type="match status" value="1"/>
</dbReference>
<evidence type="ECO:0000313" key="3">
    <source>
        <dbReference type="EMBL" id="KAG9234490.1"/>
    </source>
</evidence>
<protein>
    <submittedName>
        <fullName evidence="3">Short-chain type dehydrogenase</fullName>
    </submittedName>
</protein>
<evidence type="ECO:0000313" key="4">
    <source>
        <dbReference type="Proteomes" id="UP000824998"/>
    </source>
</evidence>
<comment type="caution">
    <text evidence="3">The sequence shown here is derived from an EMBL/GenBank/DDBJ whole genome shotgun (WGS) entry which is preliminary data.</text>
</comment>
<dbReference type="PRINTS" id="PR00081">
    <property type="entry name" value="GDHRDH"/>
</dbReference>